<reference evidence="3 4" key="2">
    <citation type="submission" date="2024-07" db="EMBL/GenBank/DDBJ databases">
        <authorList>
            <person name="Akdeniz Z."/>
        </authorList>
    </citation>
    <scope>NUCLEOTIDE SEQUENCE [LARGE SCALE GENOMIC DNA]</scope>
</reference>
<accession>A0AA86UKB7</accession>
<evidence type="ECO:0000256" key="1">
    <source>
        <dbReference type="SAM" id="Phobius"/>
    </source>
</evidence>
<keyword evidence="1" id="KW-0472">Membrane</keyword>
<evidence type="ECO:0000313" key="2">
    <source>
        <dbReference type="EMBL" id="CAI9942973.1"/>
    </source>
</evidence>
<evidence type="ECO:0000313" key="3">
    <source>
        <dbReference type="EMBL" id="CAL6042178.1"/>
    </source>
</evidence>
<evidence type="ECO:0000313" key="4">
    <source>
        <dbReference type="Proteomes" id="UP001642409"/>
    </source>
</evidence>
<feature type="transmembrane region" description="Helical" evidence="1">
    <location>
        <begin position="247"/>
        <end position="270"/>
    </location>
</feature>
<gene>
    <name evidence="2" type="ORF">HINF_LOCUS30618</name>
    <name evidence="3" type="ORF">HINF_LOCUS39465</name>
</gene>
<dbReference type="EMBL" id="CAXDID020000153">
    <property type="protein sequence ID" value="CAL6042178.1"/>
    <property type="molecule type" value="Genomic_DNA"/>
</dbReference>
<keyword evidence="4" id="KW-1185">Reference proteome</keyword>
<dbReference type="AlphaFoldDB" id="A0AA86UKB7"/>
<dbReference type="EMBL" id="CATOUU010000710">
    <property type="protein sequence ID" value="CAI9942973.1"/>
    <property type="molecule type" value="Genomic_DNA"/>
</dbReference>
<comment type="caution">
    <text evidence="2">The sequence shown here is derived from an EMBL/GenBank/DDBJ whole genome shotgun (WGS) entry which is preliminary data.</text>
</comment>
<feature type="transmembrane region" description="Helical" evidence="1">
    <location>
        <begin position="285"/>
        <end position="309"/>
    </location>
</feature>
<proteinExistence type="predicted"/>
<keyword evidence="1" id="KW-1133">Transmembrane helix</keyword>
<protein>
    <submittedName>
        <fullName evidence="3">Hypothetical_protein</fullName>
    </submittedName>
</protein>
<sequence length="314" mass="34582">MISANAQVRSRFTLPTVRQAAPMFMFRAGFNRQAQLPREPELLLVTATVKIDPSVELCLPTGPLLFFILTNSQRLVLVCSAVQTQNCSKLSCSQLVSLRQNSSRPFGKNEYILKRRLPVGPDAAYIQSNLKNGPQIAPPPVSSVPLTPVGHQEIALVSSARRLQMELEGPEGPQTSAKVLTRFESSPQLPSSLSDQLPLHGISSERLQPLRSFAGLQGRIQGLNSLVHGAPAVCRDMWRGSRLRADSWLCCLLCATAQLLLSFLVFISSIRRALSLSFSGLFSESVLLCCPSLWIWLWLLGTTLIRLTLTRPPQ</sequence>
<organism evidence="2">
    <name type="scientific">Hexamita inflata</name>
    <dbReference type="NCBI Taxonomy" id="28002"/>
    <lineage>
        <taxon>Eukaryota</taxon>
        <taxon>Metamonada</taxon>
        <taxon>Diplomonadida</taxon>
        <taxon>Hexamitidae</taxon>
        <taxon>Hexamitinae</taxon>
        <taxon>Hexamita</taxon>
    </lineage>
</organism>
<dbReference type="Proteomes" id="UP001642409">
    <property type="component" value="Unassembled WGS sequence"/>
</dbReference>
<keyword evidence="1" id="KW-0812">Transmembrane</keyword>
<name>A0AA86UKB7_9EUKA</name>
<reference evidence="2" key="1">
    <citation type="submission" date="2023-06" db="EMBL/GenBank/DDBJ databases">
        <authorList>
            <person name="Kurt Z."/>
        </authorList>
    </citation>
    <scope>NUCLEOTIDE SEQUENCE</scope>
</reference>